<dbReference type="EMBL" id="CAJVQB010069164">
    <property type="protein sequence ID" value="CAG8842492.1"/>
    <property type="molecule type" value="Genomic_DNA"/>
</dbReference>
<evidence type="ECO:0000313" key="2">
    <source>
        <dbReference type="Proteomes" id="UP000789901"/>
    </source>
</evidence>
<sequence length="321" mass="37702">GLVKKQAEEQLTIPLLKEVYLEFNNEKFGEELKKVKEGELIGRVYTLKKRDDEQKEDKAIKEVKALIGETDICISDGSMEYDIKRHLMSFKEQAQENIREERKNWTAEHNGEPLGSYYTGMKDWSEYYAESYFRSKGIERENCDQEVARLREKILADIKEIKSRWGHIPLNEFLEEIERRAKIKIISRRDLLQLADQVKVMETTNINQKIDGVNSAILDIQKQKNYEVIIEPEFEAGRVYSVGYKRVKLKAGRNLINKHEGANEYLKVVVDSRKKIVLHHFYIDDEGKECNRQSLEPKKLRVEGMWRIEGFIISEDGEAIW</sequence>
<feature type="non-terminal residue" evidence="1">
    <location>
        <position position="1"/>
    </location>
</feature>
<dbReference type="Proteomes" id="UP000789901">
    <property type="component" value="Unassembled WGS sequence"/>
</dbReference>
<protein>
    <submittedName>
        <fullName evidence="1">30921_t:CDS:1</fullName>
    </submittedName>
</protein>
<proteinExistence type="predicted"/>
<name>A0ABN7WWG4_GIGMA</name>
<keyword evidence="2" id="KW-1185">Reference proteome</keyword>
<organism evidence="1 2">
    <name type="scientific">Gigaspora margarita</name>
    <dbReference type="NCBI Taxonomy" id="4874"/>
    <lineage>
        <taxon>Eukaryota</taxon>
        <taxon>Fungi</taxon>
        <taxon>Fungi incertae sedis</taxon>
        <taxon>Mucoromycota</taxon>
        <taxon>Glomeromycotina</taxon>
        <taxon>Glomeromycetes</taxon>
        <taxon>Diversisporales</taxon>
        <taxon>Gigasporaceae</taxon>
        <taxon>Gigaspora</taxon>
    </lineage>
</organism>
<accession>A0ABN7WWG4</accession>
<comment type="caution">
    <text evidence="1">The sequence shown here is derived from an EMBL/GenBank/DDBJ whole genome shotgun (WGS) entry which is preliminary data.</text>
</comment>
<evidence type="ECO:0000313" key="1">
    <source>
        <dbReference type="EMBL" id="CAG8842492.1"/>
    </source>
</evidence>
<reference evidence="1 2" key="1">
    <citation type="submission" date="2021-06" db="EMBL/GenBank/DDBJ databases">
        <authorList>
            <person name="Kallberg Y."/>
            <person name="Tangrot J."/>
            <person name="Rosling A."/>
        </authorList>
    </citation>
    <scope>NUCLEOTIDE SEQUENCE [LARGE SCALE GENOMIC DNA]</scope>
    <source>
        <strain evidence="1 2">120-4 pot B 10/14</strain>
    </source>
</reference>
<gene>
    <name evidence="1" type="ORF">GMARGA_LOCUS36014</name>
</gene>